<dbReference type="Pfam" id="PF14354">
    <property type="entry name" value="Lar_restr_allev"/>
    <property type="match status" value="1"/>
</dbReference>
<dbReference type="STRING" id="428406.Rpic12D_2302"/>
<name>C6BC92_RALP1</name>
<dbReference type="AlphaFoldDB" id="C6BC92"/>
<dbReference type="HOGENOM" id="CLU_2809366_0_0_4"/>
<protein>
    <recommendedName>
        <fullName evidence="2">Restriction alleviation protein, Lar family</fullName>
    </recommendedName>
</protein>
<proteinExistence type="predicted"/>
<dbReference type="EMBL" id="CP001644">
    <property type="protein sequence ID" value="ACS63576.1"/>
    <property type="molecule type" value="Genomic_DNA"/>
</dbReference>
<gene>
    <name evidence="1" type="ordered locus">Rpic12D_2302</name>
</gene>
<organism evidence="1">
    <name type="scientific">Ralstonia pickettii (strain 12D)</name>
    <dbReference type="NCBI Taxonomy" id="428406"/>
    <lineage>
        <taxon>Bacteria</taxon>
        <taxon>Pseudomonadati</taxon>
        <taxon>Pseudomonadota</taxon>
        <taxon>Betaproteobacteria</taxon>
        <taxon>Burkholderiales</taxon>
        <taxon>Burkholderiaceae</taxon>
        <taxon>Ralstonia</taxon>
    </lineage>
</organism>
<evidence type="ECO:0008006" key="2">
    <source>
        <dbReference type="Google" id="ProtNLM"/>
    </source>
</evidence>
<dbReference type="KEGG" id="rpf:Rpic12D_2302"/>
<sequence length="67" mass="7335">MNDLLPCPFCGCTINLIEASNGHESHFVFCDGCGAEGPAAKDRPYAVERWNTRAQPPAMTGRDDEHN</sequence>
<dbReference type="InterPro" id="IPR019908">
    <property type="entry name" value="Toxin_RalR"/>
</dbReference>
<evidence type="ECO:0000313" key="1">
    <source>
        <dbReference type="EMBL" id="ACS63576.1"/>
    </source>
</evidence>
<reference evidence="1" key="1">
    <citation type="submission" date="2009-06" db="EMBL/GenBank/DDBJ databases">
        <title>Complete sequence chromosome 1 of Ralstonia pickettii 12D.</title>
        <authorList>
            <consortium name="US DOE Joint Genome Institute"/>
            <person name="Lucas S."/>
            <person name="Copeland A."/>
            <person name="Lapidus A."/>
            <person name="Glavina del Rio T."/>
            <person name="Dalin E."/>
            <person name="Tice H."/>
            <person name="Bruce D."/>
            <person name="Goodwin L."/>
            <person name="Pitluck S."/>
            <person name="Sims D."/>
            <person name="Meincke L."/>
            <person name="Brettin T."/>
            <person name="Detter J.C."/>
            <person name="Han C."/>
            <person name="Larimer F."/>
            <person name="Land M."/>
            <person name="Hauser L."/>
            <person name="Kyrpides N."/>
            <person name="Ovchinnikova G."/>
            <person name="Marsh T."/>
            <person name="Richardson P."/>
        </authorList>
    </citation>
    <scope>NUCLEOTIDE SEQUENCE [LARGE SCALE GENOMIC DNA]</scope>
    <source>
        <strain evidence="1">12D</strain>
    </source>
</reference>
<dbReference type="NCBIfam" id="TIGR03655">
    <property type="entry name" value="anti_R_Lar"/>
    <property type="match status" value="1"/>
</dbReference>
<accession>C6BC92</accession>